<keyword evidence="1" id="KW-0812">Transmembrane</keyword>
<name>A0A1C7IED7_9FIRM</name>
<keyword evidence="1" id="KW-1133">Transmembrane helix</keyword>
<keyword evidence="3" id="KW-1185">Reference proteome</keyword>
<dbReference type="EMBL" id="CP015405">
    <property type="protein sequence ID" value="ANU77945.1"/>
    <property type="molecule type" value="Genomic_DNA"/>
</dbReference>
<evidence type="ECO:0000256" key="1">
    <source>
        <dbReference type="SAM" id="Phobius"/>
    </source>
</evidence>
<organism evidence="2 3">
    <name type="scientific">Blautia pseudococcoides</name>
    <dbReference type="NCBI Taxonomy" id="1796616"/>
    <lineage>
        <taxon>Bacteria</taxon>
        <taxon>Bacillati</taxon>
        <taxon>Bacillota</taxon>
        <taxon>Clostridia</taxon>
        <taxon>Lachnospirales</taxon>
        <taxon>Lachnospiraceae</taxon>
        <taxon>Blautia</taxon>
    </lineage>
</organism>
<gene>
    <name evidence="2" type="ORF">A4V09_20715</name>
</gene>
<dbReference type="Proteomes" id="UP000092574">
    <property type="component" value="Chromosome"/>
</dbReference>
<accession>A0A1C7IED7</accession>
<dbReference type="STRING" id="1796616.A4V09_20715"/>
<evidence type="ECO:0000313" key="2">
    <source>
        <dbReference type="EMBL" id="ANU77945.1"/>
    </source>
</evidence>
<evidence type="ECO:0000313" key="3">
    <source>
        <dbReference type="Proteomes" id="UP000092574"/>
    </source>
</evidence>
<keyword evidence="1" id="KW-0472">Membrane</keyword>
<dbReference type="AlphaFoldDB" id="A0A1C7IED7"/>
<protein>
    <submittedName>
        <fullName evidence="2">Uncharacterized protein</fullName>
    </submittedName>
</protein>
<dbReference type="KEGG" id="byl:A4V09_20715"/>
<sequence length="59" mass="7479">MPRFVERKIKRKCRGYVLHHGTFPGAFIYSIFQVRFFYWQQIKVFIFSKYYRKSRYIFV</sequence>
<proteinExistence type="predicted"/>
<feature type="transmembrane region" description="Helical" evidence="1">
    <location>
        <begin position="21"/>
        <end position="39"/>
    </location>
</feature>
<reference evidence="2" key="1">
    <citation type="submission" date="2017-04" db="EMBL/GenBank/DDBJ databases">
        <title>Complete Genome Sequences of Twelve Strains of a Stable Defined Moderately Diverse Mouse Microbiota 2 (sDMDMm2).</title>
        <authorList>
            <person name="Uchimura Y."/>
            <person name="Wyss M."/>
            <person name="Brugiroux S."/>
            <person name="Limenitakis J.P."/>
            <person name="Stecher B."/>
            <person name="McCoy K.D."/>
            <person name="Macpherson A.J."/>
        </authorList>
    </citation>
    <scope>NUCLEOTIDE SEQUENCE</scope>
    <source>
        <strain evidence="2">YL58</strain>
    </source>
</reference>